<evidence type="ECO:0000313" key="3">
    <source>
        <dbReference type="EMBL" id="KAL2534557.1"/>
    </source>
</evidence>
<dbReference type="FunFam" id="1.25.40.990:FF:000004">
    <property type="entry name" value="Putative peptidase C48 domain family protein"/>
    <property type="match status" value="1"/>
</dbReference>
<name>A0ABD1VB85_9LAMI</name>
<dbReference type="InterPro" id="IPR045107">
    <property type="entry name" value="SAC3/GANP/THP3"/>
</dbReference>
<dbReference type="InterPro" id="IPR005062">
    <property type="entry name" value="SAC3/GANP/THP3_conserved"/>
</dbReference>
<evidence type="ECO:0000313" key="4">
    <source>
        <dbReference type="Proteomes" id="UP001604336"/>
    </source>
</evidence>
<reference evidence="4" key="1">
    <citation type="submission" date="2024-07" db="EMBL/GenBank/DDBJ databases">
        <title>Two chromosome-level genome assemblies of Korean endemic species Abeliophyllum distichum and Forsythia ovata (Oleaceae).</title>
        <authorList>
            <person name="Jang H."/>
        </authorList>
    </citation>
    <scope>NUCLEOTIDE SEQUENCE [LARGE SCALE GENOMIC DNA]</scope>
</reference>
<dbReference type="Pfam" id="PF03399">
    <property type="entry name" value="SAC3_GANP"/>
    <property type="match status" value="1"/>
</dbReference>
<protein>
    <submittedName>
        <fullName evidence="3">SAC3/GANP/Nin1/mts3/eIF-3 p25 family</fullName>
    </submittedName>
</protein>
<sequence length="1595" mass="181622">MGRPSIQVLRLNSRYRYIISFHMSNVRPDLSWQPMILQACHGGPTRLLKEVLPGRNLSNMVRGLPTYRGPTSSVLTQPISVGIEIRENGIQFPYGFFDLHRAGEDRRNRREQDAKGLFLGIYTQNWEQFIVKEREKGRRFHIPRVAALQCFLLEKSSSSSPNLEVVQIYLLIVGATWFLSEHDHLLWFFRIVYMQERQHPPSDEARRYPFSSMRDYQTTPSRNFINQVAQQDVSSALTLVNTLESGRKFLPKYADVHLPKRTRSPSLPTMNGAPLENSGFALDGQKSPSMSPPKLLANSPQRAHEFPSKRQSSTPGEYNDAEVSASKPKHFPVAKRSKIPTQSSPDQGFRQNFDSTHEVERELQAKAKRLARFKDELSQSDSRISNQMVPVKRQQQYMLEKRKYSEDPTMDSNVISDNEGPASSSIIIGLCPDMCPESERSERERKGDLDQYERLDGDRNQTGKFLAVKKYTRTAEREADLIRPMPILQKTMDYLLDLLDQPYDDRFLGLYNFLWDRMRAIRMDLRMQHIFNLEAIRMLEQMIRLHIIAMHELCEYTKGEGFSEGFDAHLNIEQMNKTSVELFQLYDDHRKKGINVASESEFRGYYALLKLDKHPGYKVEPAELSLDLAKMTPEMRQTPEVLFARDVARACRTGNFIAFFRLARKASYFQACLMHAHFSKLRAQALASLHSGLQSNQGIPVSHVAKWLGMEDEDIENFLEYYGFSIKKFEEPYMVKEFAFPNVENDYPVKLSKLVHQKKSKMIVTDVSSPCLAESFASEKEKKGHEPKPTPVQFIVPESTAQARDEEMHDYGTISSPKDATRKLMFETSVDMRIPIKQKSGDEVLVAPVNPLGWDFSKSSPKSDESRVRSGGNPMHNQLFRNSFNKVIKHDSEFTPSQIIPERAEVRLPILPIDSNAKNPVPQPVFIEDLEDEEQTCILEEDKADEVGTNYYDEEIAEAKLKLILRRWKRCASKKRELREQKQLAAHAALSSLSLGPPIWHYEVQSGTFGEFNIDRVMSKRHEVQERSWSILNPSDVVAPTLVERNPNSKCICWKIVLCSQEDSLHQDITAQRNEALQTAAGSWLHSKLMPARNEDDNLLISSSDLAIWKKWVPSQSGINLTCCLSVVKSVNYENLNDSVTGATAVIFLLSECIPLELQKDRLHDLLMSLPSGSRLPFLILSGTDKGDSDPSAISKKLGLNNIDRSRMGTFYISFLRKQPVEQFDGFFSDEQLREGLQWLANESLPQPVLRCTKTRELVLSHLSSALEVLDEVSAHSVDPNQCITAFNDALNRSMAEVAAAANANPTGWPCPEISLLEKSSDECRASVWYLPSIGWSSAQRTEALLSVLNDSKLPTFEHDISWLYKGSNMGVDIGNQKLLLENCLVYYFTETSQMLGVPLARKEASAILQKCARLELHHSTYYIIPSWVMIFRRVFNWRLMNLTSGEFSSTYILLQNASSTPSVVLDKSELDFNMSKPFHVSLSLDEMVEVGCYPVDSGLIPDEHVAFQPLSPMGSDRHDIQTPNNEVILVENEKNETWSGIVTTSDNNVTNEVNDRTSLGFPTKSTKEADKLSQMLEKCNIVQNLIDQKLSIYF</sequence>
<dbReference type="EMBL" id="JBFOLK010000002">
    <property type="protein sequence ID" value="KAL2534557.1"/>
    <property type="molecule type" value="Genomic_DNA"/>
</dbReference>
<dbReference type="InterPro" id="IPR000717">
    <property type="entry name" value="PCI_dom"/>
</dbReference>
<feature type="domain" description="PCI" evidence="2">
    <location>
        <begin position="571"/>
        <end position="756"/>
    </location>
</feature>
<feature type="compositionally biased region" description="Basic and acidic residues" evidence="1">
    <location>
        <begin position="437"/>
        <end position="455"/>
    </location>
</feature>
<dbReference type="PANTHER" id="PTHR12436">
    <property type="entry name" value="80 KDA MCM3-ASSOCIATED PROTEIN"/>
    <property type="match status" value="1"/>
</dbReference>
<dbReference type="Gene3D" id="1.25.40.990">
    <property type="match status" value="1"/>
</dbReference>
<feature type="region of interest" description="Disordered" evidence="1">
    <location>
        <begin position="857"/>
        <end position="876"/>
    </location>
</feature>
<accession>A0ABD1VB85</accession>
<comment type="caution">
    <text evidence="3">The sequence shown here is derived from an EMBL/GenBank/DDBJ whole genome shotgun (WGS) entry which is preliminary data.</text>
</comment>
<dbReference type="PROSITE" id="PS50250">
    <property type="entry name" value="PCI"/>
    <property type="match status" value="1"/>
</dbReference>
<feature type="region of interest" description="Disordered" evidence="1">
    <location>
        <begin position="436"/>
        <end position="455"/>
    </location>
</feature>
<keyword evidence="4" id="KW-1185">Reference proteome</keyword>
<dbReference type="PANTHER" id="PTHR12436:SF17">
    <property type="entry name" value="SAC3 FAMILY PROTEIN B"/>
    <property type="match status" value="1"/>
</dbReference>
<evidence type="ECO:0000259" key="2">
    <source>
        <dbReference type="PROSITE" id="PS50250"/>
    </source>
</evidence>
<gene>
    <name evidence="3" type="ORF">Adt_07908</name>
</gene>
<dbReference type="Proteomes" id="UP001604336">
    <property type="component" value="Unassembled WGS sequence"/>
</dbReference>
<organism evidence="3 4">
    <name type="scientific">Abeliophyllum distichum</name>
    <dbReference type="NCBI Taxonomy" id="126358"/>
    <lineage>
        <taxon>Eukaryota</taxon>
        <taxon>Viridiplantae</taxon>
        <taxon>Streptophyta</taxon>
        <taxon>Embryophyta</taxon>
        <taxon>Tracheophyta</taxon>
        <taxon>Spermatophyta</taxon>
        <taxon>Magnoliopsida</taxon>
        <taxon>eudicotyledons</taxon>
        <taxon>Gunneridae</taxon>
        <taxon>Pentapetalae</taxon>
        <taxon>asterids</taxon>
        <taxon>lamiids</taxon>
        <taxon>Lamiales</taxon>
        <taxon>Oleaceae</taxon>
        <taxon>Forsythieae</taxon>
        <taxon>Abeliophyllum</taxon>
    </lineage>
</organism>
<proteinExistence type="predicted"/>
<evidence type="ECO:0000256" key="1">
    <source>
        <dbReference type="SAM" id="MobiDB-lite"/>
    </source>
</evidence>
<feature type="region of interest" description="Disordered" evidence="1">
    <location>
        <begin position="260"/>
        <end position="332"/>
    </location>
</feature>